<sequence length="509" mass="60133">MPYHQRASTMPLAATACHGRRPLFINTSSVMPKKIFIIYKYNRFRLEPTRCSQSQVPDHKTENHEEPETVRPLANFLSCLWGDRFSSFTLDPQLHEKYSKEVEVLKEEVKDMLIAAGKPAKKMVLIDTLERLGVSYLFAKEIEELLERMFPNFEEYSHVFEDDLFMVSLHFRVFRQHGYDLSSCVFKKFKETTGNFKETISNDVKGLLSLYEATYLKTQGEDILDDAFCFTKARLESLKPHLSPDLAEQVTHALYQSLQRGIPRVEARSYISFYEEDPSRNEKLLRLAKIDFNMLQMLHKKELCHLTRWWKDLDLLSDAPYVRNRAVECYFVAYASYFEPRYSLARLILSKLTLMISVLDDTYDAYGTYEELKLFTDAMQRWDINAIDQLPKYMKSVYKALLNLCEEIEREMVKQERTFVLPYLKESLPVSVFKMYFSSRIPVSQFCSYRYLSFFDLLFQGYRNNHNRRAFLFALPSSSNSPTLKLFWRDDVITWAWKWYYGGLVKTNQ</sequence>
<protein>
    <submittedName>
        <fullName evidence="1">Uncharacterized protein</fullName>
    </submittedName>
</protein>
<keyword evidence="2" id="KW-1185">Reference proteome</keyword>
<dbReference type="EMBL" id="CM037153">
    <property type="protein sequence ID" value="KAH7858258.1"/>
    <property type="molecule type" value="Genomic_DNA"/>
</dbReference>
<evidence type="ECO:0000313" key="2">
    <source>
        <dbReference type="Proteomes" id="UP000828048"/>
    </source>
</evidence>
<evidence type="ECO:0000313" key="1">
    <source>
        <dbReference type="EMBL" id="KAH7858258.1"/>
    </source>
</evidence>
<proteinExistence type="predicted"/>
<reference evidence="1 2" key="1">
    <citation type="journal article" date="2021" name="Hortic Res">
        <title>High-quality reference genome and annotation aids understanding of berry development for evergreen blueberry (Vaccinium darrowii).</title>
        <authorList>
            <person name="Yu J."/>
            <person name="Hulse-Kemp A.M."/>
            <person name="Babiker E."/>
            <person name="Staton M."/>
        </authorList>
    </citation>
    <scope>NUCLEOTIDE SEQUENCE [LARGE SCALE GENOMIC DNA]</scope>
    <source>
        <strain evidence="2">cv. NJ 8807/NJ 8810</strain>
        <tissue evidence="1">Young leaf</tissue>
    </source>
</reference>
<dbReference type="Proteomes" id="UP000828048">
    <property type="component" value="Chromosome 3"/>
</dbReference>
<organism evidence="1 2">
    <name type="scientific">Vaccinium darrowii</name>
    <dbReference type="NCBI Taxonomy" id="229202"/>
    <lineage>
        <taxon>Eukaryota</taxon>
        <taxon>Viridiplantae</taxon>
        <taxon>Streptophyta</taxon>
        <taxon>Embryophyta</taxon>
        <taxon>Tracheophyta</taxon>
        <taxon>Spermatophyta</taxon>
        <taxon>Magnoliopsida</taxon>
        <taxon>eudicotyledons</taxon>
        <taxon>Gunneridae</taxon>
        <taxon>Pentapetalae</taxon>
        <taxon>asterids</taxon>
        <taxon>Ericales</taxon>
        <taxon>Ericaceae</taxon>
        <taxon>Vaccinioideae</taxon>
        <taxon>Vaccinieae</taxon>
        <taxon>Vaccinium</taxon>
    </lineage>
</organism>
<comment type="caution">
    <text evidence="1">The sequence shown here is derived from an EMBL/GenBank/DDBJ whole genome shotgun (WGS) entry which is preliminary data.</text>
</comment>
<gene>
    <name evidence="1" type="ORF">Vadar_021788</name>
</gene>
<name>A0ACB7YXM9_9ERIC</name>
<accession>A0ACB7YXM9</accession>